<organism evidence="11">
    <name type="scientific">freshwater metagenome</name>
    <dbReference type="NCBI Taxonomy" id="449393"/>
    <lineage>
        <taxon>unclassified sequences</taxon>
        <taxon>metagenomes</taxon>
        <taxon>ecological metagenomes</taxon>
    </lineage>
</organism>
<dbReference type="Pfam" id="PF04188">
    <property type="entry name" value="Mannosyl_trans2"/>
    <property type="match status" value="1"/>
</dbReference>
<accession>A0A6J6AHH4</accession>
<feature type="transmembrane region" description="Helical" evidence="10">
    <location>
        <begin position="299"/>
        <end position="317"/>
    </location>
</feature>
<dbReference type="AlphaFoldDB" id="A0A6J6AHH4"/>
<feature type="transmembrane region" description="Helical" evidence="10">
    <location>
        <begin position="127"/>
        <end position="147"/>
    </location>
</feature>
<dbReference type="UniPathway" id="UPA00196"/>
<dbReference type="InterPro" id="IPR007315">
    <property type="entry name" value="PIG-V/Gpi18"/>
</dbReference>
<feature type="transmembrane region" description="Helical" evidence="10">
    <location>
        <begin position="198"/>
        <end position="226"/>
    </location>
</feature>
<gene>
    <name evidence="11" type="ORF">UFOPK4179_01030</name>
</gene>
<dbReference type="GO" id="GO:0006506">
    <property type="term" value="P:GPI anchor biosynthetic process"/>
    <property type="evidence" value="ECO:0007669"/>
    <property type="project" value="UniProtKB-UniPathway"/>
</dbReference>
<feature type="transmembrane region" description="Helical" evidence="10">
    <location>
        <begin position="371"/>
        <end position="392"/>
    </location>
</feature>
<feature type="transmembrane region" description="Helical" evidence="10">
    <location>
        <begin position="324"/>
        <end position="343"/>
    </location>
</feature>
<dbReference type="PANTHER" id="PTHR12468:SF2">
    <property type="entry name" value="GPI MANNOSYLTRANSFERASE 2"/>
    <property type="match status" value="1"/>
</dbReference>
<dbReference type="GO" id="GO:0005789">
    <property type="term" value="C:endoplasmic reticulum membrane"/>
    <property type="evidence" value="ECO:0007669"/>
    <property type="project" value="UniProtKB-SubCell"/>
</dbReference>
<dbReference type="GO" id="GO:0000009">
    <property type="term" value="F:alpha-1,6-mannosyltransferase activity"/>
    <property type="evidence" value="ECO:0007669"/>
    <property type="project" value="InterPro"/>
</dbReference>
<evidence type="ECO:0000256" key="5">
    <source>
        <dbReference type="ARBA" id="ARBA00022679"/>
    </source>
</evidence>
<keyword evidence="5" id="KW-0808">Transferase</keyword>
<feature type="transmembrane region" description="Helical" evidence="10">
    <location>
        <begin position="28"/>
        <end position="51"/>
    </location>
</feature>
<evidence type="ECO:0000256" key="6">
    <source>
        <dbReference type="ARBA" id="ARBA00022692"/>
    </source>
</evidence>
<keyword evidence="9 10" id="KW-0472">Membrane</keyword>
<feature type="transmembrane region" description="Helical" evidence="10">
    <location>
        <begin position="159"/>
        <end position="192"/>
    </location>
</feature>
<evidence type="ECO:0000256" key="10">
    <source>
        <dbReference type="SAM" id="Phobius"/>
    </source>
</evidence>
<proteinExistence type="predicted"/>
<evidence type="ECO:0000256" key="9">
    <source>
        <dbReference type="ARBA" id="ARBA00023136"/>
    </source>
</evidence>
<dbReference type="EMBL" id="CAETWZ010000107">
    <property type="protein sequence ID" value="CAB4368232.1"/>
    <property type="molecule type" value="Genomic_DNA"/>
</dbReference>
<comment type="pathway">
    <text evidence="2">Glycolipid biosynthesis; glycosylphosphatidylinositol-anchor biosynthesis.</text>
</comment>
<evidence type="ECO:0000256" key="8">
    <source>
        <dbReference type="ARBA" id="ARBA00022989"/>
    </source>
</evidence>
<evidence type="ECO:0000256" key="4">
    <source>
        <dbReference type="ARBA" id="ARBA00022676"/>
    </source>
</evidence>
<evidence type="ECO:0000313" key="11">
    <source>
        <dbReference type="EMBL" id="CAB4368232.1"/>
    </source>
</evidence>
<sequence length="397" mass="43533">MTRISLAQKLHVPPATDPWGKALRRAGLVYILSRLFVIMGAAVAVAAQAVVDRTNDVVPANGLSGLAAILDSWDGHWYLEVARRGYPHHIMPNVTYFVSDARAAFFPMYPRLVHYIDLILPGGPVSVALAINVLLGAMLVFLVGYLCRDIYDTKTAEKAMILLALFPGSFVLSMAYSEGLMLTIAALCFVALRKKQWFIAGVLAAMATATRPNGVALVAACAVASLIAIRNDKEWKSIIAPIISPLGFIGFMWFLRLHTGENFAWFRVQTEAWKEGTSFGATAVQRTVDFFLHPVSSPTSVLTAASVFAMVIAIVMARKYRLNMIYWTYSGVVLALMLIPATVTARPRFLFTAFPLFFPVARALRDDDDKWWPLVIMVMVGGLVTVTGIYGVRGAIP</sequence>
<evidence type="ECO:0000256" key="2">
    <source>
        <dbReference type="ARBA" id="ARBA00004687"/>
    </source>
</evidence>
<keyword evidence="8 10" id="KW-1133">Transmembrane helix</keyword>
<keyword evidence="7" id="KW-0256">Endoplasmic reticulum</keyword>
<protein>
    <submittedName>
        <fullName evidence="11">Unannotated protein</fullName>
    </submittedName>
</protein>
<keyword evidence="3" id="KW-0337">GPI-anchor biosynthesis</keyword>
<evidence type="ECO:0000256" key="3">
    <source>
        <dbReference type="ARBA" id="ARBA00022502"/>
    </source>
</evidence>
<keyword evidence="6 10" id="KW-0812">Transmembrane</keyword>
<reference evidence="11" key="1">
    <citation type="submission" date="2020-05" db="EMBL/GenBank/DDBJ databases">
        <authorList>
            <person name="Chiriac C."/>
            <person name="Salcher M."/>
            <person name="Ghai R."/>
            <person name="Kavagutti S V."/>
        </authorList>
    </citation>
    <scope>NUCLEOTIDE SEQUENCE</scope>
</reference>
<name>A0A6J6AHH4_9ZZZZ</name>
<evidence type="ECO:0000256" key="7">
    <source>
        <dbReference type="ARBA" id="ARBA00022824"/>
    </source>
</evidence>
<comment type="subcellular location">
    <subcellularLocation>
        <location evidence="1">Endoplasmic reticulum membrane</location>
        <topology evidence="1">Multi-pass membrane protein</topology>
    </subcellularLocation>
</comment>
<evidence type="ECO:0000256" key="1">
    <source>
        <dbReference type="ARBA" id="ARBA00004477"/>
    </source>
</evidence>
<dbReference type="GO" id="GO:0004376">
    <property type="term" value="F:GPI mannosyltransferase activity"/>
    <property type="evidence" value="ECO:0007669"/>
    <property type="project" value="InterPro"/>
</dbReference>
<feature type="transmembrane region" description="Helical" evidence="10">
    <location>
        <begin position="238"/>
        <end position="255"/>
    </location>
</feature>
<dbReference type="PANTHER" id="PTHR12468">
    <property type="entry name" value="GPI MANNOSYLTRANSFERASE 2"/>
    <property type="match status" value="1"/>
</dbReference>
<keyword evidence="4" id="KW-0328">Glycosyltransferase</keyword>